<feature type="compositionally biased region" description="Low complexity" evidence="5">
    <location>
        <begin position="244"/>
        <end position="267"/>
    </location>
</feature>
<accession>A0A166B8M8</accession>
<dbReference type="CDD" id="cd02241">
    <property type="entry name" value="cupin_OxOx"/>
    <property type="match status" value="1"/>
</dbReference>
<feature type="region of interest" description="Disordered" evidence="5">
    <location>
        <begin position="224"/>
        <end position="272"/>
    </location>
</feature>
<dbReference type="Proteomes" id="UP000077266">
    <property type="component" value="Unassembled WGS sequence"/>
</dbReference>
<dbReference type="GO" id="GO:0005576">
    <property type="term" value="C:extracellular region"/>
    <property type="evidence" value="ECO:0007669"/>
    <property type="project" value="UniProtKB-SubCell"/>
</dbReference>
<evidence type="ECO:0000256" key="3">
    <source>
        <dbReference type="ARBA" id="ARBA00022525"/>
    </source>
</evidence>
<comment type="similarity">
    <text evidence="2">Belongs to the germin family.</text>
</comment>
<dbReference type="AlphaFoldDB" id="A0A166B8M8"/>
<evidence type="ECO:0000313" key="9">
    <source>
        <dbReference type="Proteomes" id="UP000077266"/>
    </source>
</evidence>
<keyword evidence="9" id="KW-1185">Reference proteome</keyword>
<dbReference type="InterPro" id="IPR006045">
    <property type="entry name" value="Cupin_1"/>
</dbReference>
<dbReference type="SUPFAM" id="SSF51182">
    <property type="entry name" value="RmlC-like cupins"/>
    <property type="match status" value="1"/>
</dbReference>
<evidence type="ECO:0000256" key="6">
    <source>
        <dbReference type="SAM" id="SignalP"/>
    </source>
</evidence>
<dbReference type="CDD" id="cd00920">
    <property type="entry name" value="Cupredoxin"/>
    <property type="match status" value="2"/>
</dbReference>
<dbReference type="InterPro" id="IPR011051">
    <property type="entry name" value="RmlC_Cupin_sf"/>
</dbReference>
<dbReference type="SMART" id="SM00835">
    <property type="entry name" value="Cupin_1"/>
    <property type="match status" value="1"/>
</dbReference>
<feature type="chain" id="PRO_5007871100" evidence="6">
    <location>
        <begin position="21"/>
        <end position="545"/>
    </location>
</feature>
<dbReference type="STRING" id="1314781.A0A166B8M8"/>
<keyword evidence="4" id="KW-0464">Manganese</keyword>
<dbReference type="EMBL" id="KV425914">
    <property type="protein sequence ID" value="KZV98939.1"/>
    <property type="molecule type" value="Genomic_DNA"/>
</dbReference>
<dbReference type="OrthoDB" id="1921208at2759"/>
<dbReference type="Gene3D" id="2.60.40.420">
    <property type="entry name" value="Cupredoxins - blue copper proteins"/>
    <property type="match status" value="2"/>
</dbReference>
<dbReference type="SUPFAM" id="SSF49503">
    <property type="entry name" value="Cupredoxins"/>
    <property type="match status" value="2"/>
</dbReference>
<feature type="signal peptide" evidence="6">
    <location>
        <begin position="1"/>
        <end position="20"/>
    </location>
</feature>
<keyword evidence="3" id="KW-0964">Secreted</keyword>
<evidence type="ECO:0000259" key="7">
    <source>
        <dbReference type="SMART" id="SM00835"/>
    </source>
</evidence>
<gene>
    <name evidence="8" type="ORF">EXIGLDRAFT_726830</name>
</gene>
<dbReference type="PRINTS" id="PR00325">
    <property type="entry name" value="GERMIN"/>
</dbReference>
<comment type="subcellular location">
    <subcellularLocation>
        <location evidence="1">Secreted</location>
    </subcellularLocation>
</comment>
<evidence type="ECO:0000256" key="1">
    <source>
        <dbReference type="ARBA" id="ARBA00004613"/>
    </source>
</evidence>
<reference evidence="8 9" key="1">
    <citation type="journal article" date="2016" name="Mol. Biol. Evol.">
        <title>Comparative Genomics of Early-Diverging Mushroom-Forming Fungi Provides Insights into the Origins of Lignocellulose Decay Capabilities.</title>
        <authorList>
            <person name="Nagy L.G."/>
            <person name="Riley R."/>
            <person name="Tritt A."/>
            <person name="Adam C."/>
            <person name="Daum C."/>
            <person name="Floudas D."/>
            <person name="Sun H."/>
            <person name="Yadav J.S."/>
            <person name="Pangilinan J."/>
            <person name="Larsson K.H."/>
            <person name="Matsuura K."/>
            <person name="Barry K."/>
            <person name="Labutti K."/>
            <person name="Kuo R."/>
            <person name="Ohm R.A."/>
            <person name="Bhattacharya S.S."/>
            <person name="Shirouzu T."/>
            <person name="Yoshinaga Y."/>
            <person name="Martin F.M."/>
            <person name="Grigoriev I.V."/>
            <person name="Hibbett D.S."/>
        </authorList>
    </citation>
    <scope>NUCLEOTIDE SEQUENCE [LARGE SCALE GENOMIC DNA]</scope>
    <source>
        <strain evidence="8 9">HHB12029</strain>
    </source>
</reference>
<evidence type="ECO:0000256" key="4">
    <source>
        <dbReference type="ARBA" id="ARBA00023211"/>
    </source>
</evidence>
<feature type="domain" description="Cupin type-1" evidence="7">
    <location>
        <begin position="51"/>
        <end position="196"/>
    </location>
</feature>
<dbReference type="PANTHER" id="PTHR34883:SF15">
    <property type="entry name" value="EXTRACELLULAR SERINE-RICH PROTEIN"/>
    <property type="match status" value="1"/>
</dbReference>
<dbReference type="InterPro" id="IPR008972">
    <property type="entry name" value="Cupredoxin"/>
</dbReference>
<evidence type="ECO:0000256" key="5">
    <source>
        <dbReference type="SAM" id="MobiDB-lite"/>
    </source>
</evidence>
<name>A0A166B8M8_EXIGL</name>
<dbReference type="InterPro" id="IPR001929">
    <property type="entry name" value="Germin"/>
</dbReference>
<organism evidence="8 9">
    <name type="scientific">Exidia glandulosa HHB12029</name>
    <dbReference type="NCBI Taxonomy" id="1314781"/>
    <lineage>
        <taxon>Eukaryota</taxon>
        <taxon>Fungi</taxon>
        <taxon>Dikarya</taxon>
        <taxon>Basidiomycota</taxon>
        <taxon>Agaricomycotina</taxon>
        <taxon>Agaricomycetes</taxon>
        <taxon>Auriculariales</taxon>
        <taxon>Exidiaceae</taxon>
        <taxon>Exidia</taxon>
    </lineage>
</organism>
<dbReference type="PANTHER" id="PTHR34883">
    <property type="entry name" value="SERINE-RICH PROTEIN, PUTATIVE-RELATED-RELATED"/>
    <property type="match status" value="1"/>
</dbReference>
<dbReference type="GO" id="GO:0030145">
    <property type="term" value="F:manganese ion binding"/>
    <property type="evidence" value="ECO:0007669"/>
    <property type="project" value="InterPro"/>
</dbReference>
<protein>
    <submittedName>
        <fullName evidence="8">RmlC-like cupin</fullName>
    </submittedName>
</protein>
<sequence length="545" mass="57080">MMKTLALSALLSALPLASLATTVADKVSAVHNAVTALDRINILQDDGDFVFDFTKATKTTGAGGALIAAKADNFPALIGNGLAMTIGQMDPCSINSPHTHPRATEFLLMTKGTITAGFLAENGARFVINNVTELSATIFPAGSIHFQANYGCEPAQFVAALSDEDPGTVQIAQRFFGLPPDVVGASLGGLGVQEVAHLAGLIPDNLIAATKDCFAHCGLTPPATQPITQQQPRVSGNAFPSDLPTGTTTWSAPSSTTPAPSSWPTYSGGSGSGTGKTWDVLVGEDLQLKYTPEYLNAAVGDTVSFHFVSKNHTVTRSSFPDPCSPLAGADGFDSGFNFVDPAKPEIQIFSVKVTDEKPIWVYCRQKNPAPHCGLGMVFAVNPPAAGNTFAEFKKKALATAGAATTTSTAPTSTATSKVIDVTVGKDGSLKYEPDDIAANIGDTVRFTFFAKNHTVTRSAFSDPCTKITDGTGFDSDFRPVVPDAHADQLPQFNVTVTDSKPIWFYCRQKGTGALSHCQQGMNGAINAPKTGNTLSAFKTRASSSD</sequence>
<keyword evidence="6" id="KW-0732">Signal</keyword>
<proteinExistence type="inferred from homology"/>
<dbReference type="Gene3D" id="2.60.120.10">
    <property type="entry name" value="Jelly Rolls"/>
    <property type="match status" value="1"/>
</dbReference>
<dbReference type="InterPro" id="IPR014710">
    <property type="entry name" value="RmlC-like_jellyroll"/>
</dbReference>
<dbReference type="Pfam" id="PF00190">
    <property type="entry name" value="Cupin_1"/>
    <property type="match status" value="1"/>
</dbReference>
<dbReference type="InParanoid" id="A0A166B8M8"/>
<evidence type="ECO:0000256" key="2">
    <source>
        <dbReference type="ARBA" id="ARBA00007456"/>
    </source>
</evidence>
<dbReference type="InterPro" id="IPR052953">
    <property type="entry name" value="Ser-rich/MCO-related"/>
</dbReference>
<evidence type="ECO:0000313" key="8">
    <source>
        <dbReference type="EMBL" id="KZV98939.1"/>
    </source>
</evidence>